<keyword evidence="1" id="KW-0812">Transmembrane</keyword>
<keyword evidence="1" id="KW-0472">Membrane</keyword>
<evidence type="ECO:0000256" key="1">
    <source>
        <dbReference type="SAM" id="Phobius"/>
    </source>
</evidence>
<dbReference type="EMBL" id="JARJCW010000229">
    <property type="protein sequence ID" value="KAJ7185082.1"/>
    <property type="molecule type" value="Genomic_DNA"/>
</dbReference>
<keyword evidence="1" id="KW-1133">Transmembrane helix</keyword>
<reference evidence="2" key="1">
    <citation type="submission" date="2023-03" db="EMBL/GenBank/DDBJ databases">
        <title>Massive genome expansion in bonnet fungi (Mycena s.s.) driven by repeated elements and novel gene families across ecological guilds.</title>
        <authorList>
            <consortium name="Lawrence Berkeley National Laboratory"/>
            <person name="Harder C.B."/>
            <person name="Miyauchi S."/>
            <person name="Viragh M."/>
            <person name="Kuo A."/>
            <person name="Thoen E."/>
            <person name="Andreopoulos B."/>
            <person name="Lu D."/>
            <person name="Skrede I."/>
            <person name="Drula E."/>
            <person name="Henrissat B."/>
            <person name="Morin E."/>
            <person name="Kohler A."/>
            <person name="Barry K."/>
            <person name="LaButti K."/>
            <person name="Morin E."/>
            <person name="Salamov A."/>
            <person name="Lipzen A."/>
            <person name="Mereny Z."/>
            <person name="Hegedus B."/>
            <person name="Baldrian P."/>
            <person name="Stursova M."/>
            <person name="Weitz H."/>
            <person name="Taylor A."/>
            <person name="Grigoriev I.V."/>
            <person name="Nagy L.G."/>
            <person name="Martin F."/>
            <person name="Kauserud H."/>
        </authorList>
    </citation>
    <scope>NUCLEOTIDE SEQUENCE</scope>
    <source>
        <strain evidence="2">9144</strain>
    </source>
</reference>
<accession>A0AAD6UNU2</accession>
<gene>
    <name evidence="2" type="ORF">GGX14DRAFT_409340</name>
</gene>
<proteinExistence type="predicted"/>
<protein>
    <submittedName>
        <fullName evidence="2">Uncharacterized protein</fullName>
    </submittedName>
</protein>
<comment type="caution">
    <text evidence="2">The sequence shown here is derived from an EMBL/GenBank/DDBJ whole genome shotgun (WGS) entry which is preliminary data.</text>
</comment>
<evidence type="ECO:0000313" key="2">
    <source>
        <dbReference type="EMBL" id="KAJ7185082.1"/>
    </source>
</evidence>
<feature type="transmembrane region" description="Helical" evidence="1">
    <location>
        <begin position="7"/>
        <end position="31"/>
    </location>
</feature>
<dbReference type="AlphaFoldDB" id="A0AAD6UNU2"/>
<organism evidence="2 3">
    <name type="scientific">Mycena pura</name>
    <dbReference type="NCBI Taxonomy" id="153505"/>
    <lineage>
        <taxon>Eukaryota</taxon>
        <taxon>Fungi</taxon>
        <taxon>Dikarya</taxon>
        <taxon>Basidiomycota</taxon>
        <taxon>Agaricomycotina</taxon>
        <taxon>Agaricomycetes</taxon>
        <taxon>Agaricomycetidae</taxon>
        <taxon>Agaricales</taxon>
        <taxon>Marasmiineae</taxon>
        <taxon>Mycenaceae</taxon>
        <taxon>Mycena</taxon>
    </lineage>
</organism>
<sequence length="181" mass="20065">MFWWWRSIYVSTGIGYFSAVLLDSDAIVLSINFIDPAFLFLVTIGVSLFTTFILMGTVGRIWMLARRAQRVLGAELTGTSHSLRHDVRRALESGALYLWWDVYIVVAGLERINVTSGIAPTIIAARVALGQSVENVNSFIVPRPRVGSPFHPVARAPALDQRDDDSEVLYIGQESVKVEAV</sequence>
<name>A0AAD6UNU2_9AGAR</name>
<evidence type="ECO:0000313" key="3">
    <source>
        <dbReference type="Proteomes" id="UP001219525"/>
    </source>
</evidence>
<dbReference type="Proteomes" id="UP001219525">
    <property type="component" value="Unassembled WGS sequence"/>
</dbReference>
<feature type="transmembrane region" description="Helical" evidence="1">
    <location>
        <begin position="37"/>
        <end position="62"/>
    </location>
</feature>
<keyword evidence="3" id="KW-1185">Reference proteome</keyword>